<proteinExistence type="predicted"/>
<sequence length="73" mass="8870">MSTIKPVEKIQTKSYADILTHFNQEYQSNSIFKENFEIQIIAALYLIFKMFRKIKFNFDINLRISRRNNELKH</sequence>
<name>A0ABN7C926_9FLAO</name>
<gene>
    <name evidence="1" type="ORF">CRDW_01940</name>
</gene>
<accession>A0ABN7C926</accession>
<evidence type="ECO:0000313" key="1">
    <source>
        <dbReference type="EMBL" id="BEV02820.1"/>
    </source>
</evidence>
<dbReference type="RefSeq" id="WP_338613973.1">
    <property type="nucleotide sequence ID" value="NZ_AP029022.1"/>
</dbReference>
<dbReference type="Proteomes" id="UP001380186">
    <property type="component" value="Chromosome"/>
</dbReference>
<dbReference type="EMBL" id="AP029022">
    <property type="protein sequence ID" value="BEV02820.1"/>
    <property type="molecule type" value="Genomic_DNA"/>
</dbReference>
<reference evidence="1 2" key="1">
    <citation type="journal article" date="2020" name="Microbes Environ.">
        <title>Synthetic bacterial community of duckweed: a simple and stable system to study plant-microbe interactions.</title>
        <authorList>
            <person name="Ishizawa H."/>
            <person name="Tada M."/>
            <person name="Kuroda M."/>
            <person name="Inoue D."/>
            <person name="Futamata H."/>
            <person name="Ike M."/>
        </authorList>
    </citation>
    <scope>NUCLEOTIDE SEQUENCE [LARGE SCALE GENOMIC DNA]</scope>
    <source>
        <strain evidence="1 2">DW100</strain>
    </source>
</reference>
<protein>
    <submittedName>
        <fullName evidence="1">Uncharacterized protein</fullName>
    </submittedName>
</protein>
<organism evidence="1 2">
    <name type="scientific">Chryseobacterium gambrini</name>
    <dbReference type="NCBI Taxonomy" id="373672"/>
    <lineage>
        <taxon>Bacteria</taxon>
        <taxon>Pseudomonadati</taxon>
        <taxon>Bacteroidota</taxon>
        <taxon>Flavobacteriia</taxon>
        <taxon>Flavobacteriales</taxon>
        <taxon>Weeksellaceae</taxon>
        <taxon>Chryseobacterium group</taxon>
        <taxon>Chryseobacterium</taxon>
    </lineage>
</organism>
<keyword evidence="2" id="KW-1185">Reference proteome</keyword>
<evidence type="ECO:0000313" key="2">
    <source>
        <dbReference type="Proteomes" id="UP001380186"/>
    </source>
</evidence>